<evidence type="ECO:0000313" key="2">
    <source>
        <dbReference type="EMBL" id="GAA3703389.1"/>
    </source>
</evidence>
<proteinExistence type="predicted"/>
<sequence length="78" mass="8586">MGGGSGRGHKHPIPPTPPSRRHCWVRGGPDAPGPHPGIVLEWQKRDDRWVALVSYVIEPEGVVVQQWLAPELLTPIGR</sequence>
<dbReference type="Proteomes" id="UP001501468">
    <property type="component" value="Unassembled WGS sequence"/>
</dbReference>
<evidence type="ECO:0000256" key="1">
    <source>
        <dbReference type="SAM" id="MobiDB-lite"/>
    </source>
</evidence>
<gene>
    <name evidence="2" type="ORF">GCM10022399_19950</name>
</gene>
<name>A0ABP7DBD7_9MICO</name>
<evidence type="ECO:0000313" key="3">
    <source>
        <dbReference type="Proteomes" id="UP001501468"/>
    </source>
</evidence>
<protein>
    <submittedName>
        <fullName evidence="2">Uncharacterized protein</fullName>
    </submittedName>
</protein>
<reference evidence="3" key="1">
    <citation type="journal article" date="2019" name="Int. J. Syst. Evol. Microbiol.">
        <title>The Global Catalogue of Microorganisms (GCM) 10K type strain sequencing project: providing services to taxonomists for standard genome sequencing and annotation.</title>
        <authorList>
            <consortium name="The Broad Institute Genomics Platform"/>
            <consortium name="The Broad Institute Genome Sequencing Center for Infectious Disease"/>
            <person name="Wu L."/>
            <person name="Ma J."/>
        </authorList>
    </citation>
    <scope>NUCLEOTIDE SEQUENCE [LARGE SCALE GENOMIC DNA]</scope>
    <source>
        <strain evidence="3">JCM 17125</strain>
    </source>
</reference>
<keyword evidence="3" id="KW-1185">Reference proteome</keyword>
<dbReference type="EMBL" id="BAABDC010000002">
    <property type="protein sequence ID" value="GAA3703389.1"/>
    <property type="molecule type" value="Genomic_DNA"/>
</dbReference>
<accession>A0ABP7DBD7</accession>
<comment type="caution">
    <text evidence="2">The sequence shown here is derived from an EMBL/GenBank/DDBJ whole genome shotgun (WGS) entry which is preliminary data.</text>
</comment>
<organism evidence="2 3">
    <name type="scientific">Terrabacter ginsenosidimutans</name>
    <dbReference type="NCBI Taxonomy" id="490575"/>
    <lineage>
        <taxon>Bacteria</taxon>
        <taxon>Bacillati</taxon>
        <taxon>Actinomycetota</taxon>
        <taxon>Actinomycetes</taxon>
        <taxon>Micrococcales</taxon>
        <taxon>Intrasporangiaceae</taxon>
        <taxon>Terrabacter</taxon>
    </lineage>
</organism>
<feature type="region of interest" description="Disordered" evidence="1">
    <location>
        <begin position="1"/>
        <end position="30"/>
    </location>
</feature>